<reference evidence="1 2" key="1">
    <citation type="submission" date="2024-04" db="EMBL/GenBank/DDBJ databases">
        <title>Tritrichomonas musculus Genome.</title>
        <authorList>
            <person name="Alves-Ferreira E."/>
            <person name="Grigg M."/>
            <person name="Lorenzi H."/>
            <person name="Galac M."/>
        </authorList>
    </citation>
    <scope>NUCLEOTIDE SEQUENCE [LARGE SCALE GENOMIC DNA]</scope>
    <source>
        <strain evidence="1 2">EAF2021</strain>
    </source>
</reference>
<organism evidence="1 2">
    <name type="scientific">Tritrichomonas musculus</name>
    <dbReference type="NCBI Taxonomy" id="1915356"/>
    <lineage>
        <taxon>Eukaryota</taxon>
        <taxon>Metamonada</taxon>
        <taxon>Parabasalia</taxon>
        <taxon>Tritrichomonadida</taxon>
        <taxon>Tritrichomonadidae</taxon>
        <taxon>Tritrichomonas</taxon>
    </lineage>
</organism>
<protein>
    <submittedName>
        <fullName evidence="1">Uncharacterized protein</fullName>
    </submittedName>
</protein>
<dbReference type="Proteomes" id="UP001470230">
    <property type="component" value="Unassembled WGS sequence"/>
</dbReference>
<evidence type="ECO:0000313" key="1">
    <source>
        <dbReference type="EMBL" id="KAK8865025.1"/>
    </source>
</evidence>
<gene>
    <name evidence="1" type="ORF">M9Y10_010554</name>
</gene>
<keyword evidence="2" id="KW-1185">Reference proteome</keyword>
<accession>A0ABR2IMD8</accession>
<evidence type="ECO:0000313" key="2">
    <source>
        <dbReference type="Proteomes" id="UP001470230"/>
    </source>
</evidence>
<dbReference type="EMBL" id="JAPFFF010000016">
    <property type="protein sequence ID" value="KAK8865025.1"/>
    <property type="molecule type" value="Genomic_DNA"/>
</dbReference>
<proteinExistence type="predicted"/>
<name>A0ABR2IMD8_9EUKA</name>
<sequence>MNKKTRVRRPKVEKGLSRIFDSEKIVSQTLLNGYQAKGSRGEQLIEDLTGHSCNQIGMKSILRIVEILAELCDLEIKRNTKRRKDLLIKWLQDNEEKIEEVKDHVEIEKG</sequence>
<comment type="caution">
    <text evidence="1">The sequence shown here is derived from an EMBL/GenBank/DDBJ whole genome shotgun (WGS) entry which is preliminary data.</text>
</comment>